<reference evidence="8" key="2">
    <citation type="submission" date="2022-08" db="UniProtKB">
        <authorList>
            <consortium name="EnsemblMetazoa"/>
        </authorList>
    </citation>
    <scope>IDENTIFICATION</scope>
    <source>
        <strain evidence="8">STECLA/ALBI9_A</strain>
    </source>
</reference>
<dbReference type="GO" id="GO:0031966">
    <property type="term" value="C:mitochondrial membrane"/>
    <property type="evidence" value="ECO:0007669"/>
    <property type="project" value="UniProtKB-SubCell"/>
</dbReference>
<keyword evidence="3 7" id="KW-1133">Transmembrane helix</keyword>
<feature type="transmembrane region" description="Helical" evidence="7">
    <location>
        <begin position="182"/>
        <end position="204"/>
    </location>
</feature>
<dbReference type="Proteomes" id="UP000069272">
    <property type="component" value="Chromosome X"/>
</dbReference>
<accession>A0A182FJX3</accession>
<protein>
    <recommendedName>
        <fullName evidence="10">Transmembrane protein 126A</fullName>
    </recommendedName>
</protein>
<keyword evidence="9" id="KW-1185">Reference proteome</keyword>
<evidence type="ECO:0000256" key="1">
    <source>
        <dbReference type="ARBA" id="ARBA00004225"/>
    </source>
</evidence>
<evidence type="ECO:0000256" key="2">
    <source>
        <dbReference type="ARBA" id="ARBA00022692"/>
    </source>
</evidence>
<reference evidence="8 9" key="1">
    <citation type="journal article" date="2017" name="G3 (Bethesda)">
        <title>The Physical Genome Mapping of Anopheles albimanus Corrected Scaffold Misassemblies and Identified Interarm Rearrangements in Genus Anopheles.</title>
        <authorList>
            <person name="Artemov G.N."/>
            <person name="Peery A.N."/>
            <person name="Jiang X."/>
            <person name="Tu Z."/>
            <person name="Stegniy V.N."/>
            <person name="Sharakhova M.V."/>
            <person name="Sharakhov I.V."/>
        </authorList>
    </citation>
    <scope>NUCLEOTIDE SEQUENCE [LARGE SCALE GENOMIC DNA]</scope>
    <source>
        <strain evidence="8 9">ALBI9_A</strain>
    </source>
</reference>
<dbReference type="EnsemblMetazoa" id="AALB006818-RA">
    <property type="protein sequence ID" value="AALB006818-PA"/>
    <property type="gene ID" value="AALB006818"/>
</dbReference>
<feature type="region of interest" description="Disordered" evidence="6">
    <location>
        <begin position="333"/>
        <end position="368"/>
    </location>
</feature>
<dbReference type="VEuPathDB" id="VectorBase:AALB20_033100"/>
<evidence type="ECO:0008006" key="10">
    <source>
        <dbReference type="Google" id="ProtNLM"/>
    </source>
</evidence>
<dbReference type="VEuPathDB" id="VectorBase:AALB006818"/>
<proteinExistence type="predicted"/>
<dbReference type="STRING" id="7167.A0A182FJX3"/>
<evidence type="ECO:0000256" key="5">
    <source>
        <dbReference type="ARBA" id="ARBA00023136"/>
    </source>
</evidence>
<keyword evidence="2 7" id="KW-0812">Transmembrane</keyword>
<sequence length="368" mass="40829">MMNSHFGLMIRGGDPMALLHKKASEIPADAVRLSEEEAINYFQRLVRGWEHKGEVWPLLYTPGILGASTVATGFYLNNHFRTALRLGSYGRLSSYLPAVALPAIMASLFHGLFVQPDVILRRNACPVCLQTRAAAVQAGFSIAYPLLLVPLSSFMFATRHFTYRLPSVTEQPKAVLQVLRKIMGPITLPMTLLFSFNVALSIFLTGKEFQTVHLVNMRLLEIERHLESEGILSAPNANQSIEMVPNPKERKQNLPGSTEGSDPEVSQPTADQTEENNLSGDEEEIDPDDAEFHSINNCLDALSSALDNIEQKNDSLHEQLLLLLESQRESLKALKEENSRKAAQQGEPSEDGNDSNQPEPPVQPMEQC</sequence>
<feature type="transmembrane region" description="Helical" evidence="7">
    <location>
        <begin position="95"/>
        <end position="114"/>
    </location>
</feature>
<evidence type="ECO:0000256" key="4">
    <source>
        <dbReference type="ARBA" id="ARBA00023128"/>
    </source>
</evidence>
<evidence type="ECO:0000256" key="7">
    <source>
        <dbReference type="SAM" id="Phobius"/>
    </source>
</evidence>
<dbReference type="VEuPathDB" id="VectorBase:AALB20_028505"/>
<organism evidence="8 9">
    <name type="scientific">Anopheles albimanus</name>
    <name type="common">New world malaria mosquito</name>
    <dbReference type="NCBI Taxonomy" id="7167"/>
    <lineage>
        <taxon>Eukaryota</taxon>
        <taxon>Metazoa</taxon>
        <taxon>Ecdysozoa</taxon>
        <taxon>Arthropoda</taxon>
        <taxon>Hexapoda</taxon>
        <taxon>Insecta</taxon>
        <taxon>Pterygota</taxon>
        <taxon>Neoptera</taxon>
        <taxon>Endopterygota</taxon>
        <taxon>Diptera</taxon>
        <taxon>Nematocera</taxon>
        <taxon>Culicoidea</taxon>
        <taxon>Culicidae</taxon>
        <taxon>Anophelinae</taxon>
        <taxon>Anopheles</taxon>
    </lineage>
</organism>
<dbReference type="GO" id="GO:0032981">
    <property type="term" value="P:mitochondrial respiratory chain complex I assembly"/>
    <property type="evidence" value="ECO:0007669"/>
    <property type="project" value="TreeGrafter"/>
</dbReference>
<evidence type="ECO:0000313" key="8">
    <source>
        <dbReference type="EnsemblMetazoa" id="AALB006818-PA"/>
    </source>
</evidence>
<evidence type="ECO:0000256" key="6">
    <source>
        <dbReference type="SAM" id="MobiDB-lite"/>
    </source>
</evidence>
<feature type="compositionally biased region" description="Pro residues" evidence="6">
    <location>
        <begin position="358"/>
        <end position="368"/>
    </location>
</feature>
<name>A0A182FJX3_ANOAL</name>
<dbReference type="Pfam" id="PF07114">
    <property type="entry name" value="TMEM126"/>
    <property type="match status" value="1"/>
</dbReference>
<evidence type="ECO:0000313" key="9">
    <source>
        <dbReference type="Proteomes" id="UP000069272"/>
    </source>
</evidence>
<dbReference type="Pfam" id="PF03670">
    <property type="entry name" value="UPF0184"/>
    <property type="match status" value="1"/>
</dbReference>
<dbReference type="InterPro" id="IPR009801">
    <property type="entry name" value="TMEM126"/>
</dbReference>
<dbReference type="PANTHER" id="PTHR16296:SF2">
    <property type="entry name" value="TRANSMEMBRANE PROTEIN 126A"/>
    <property type="match status" value="1"/>
</dbReference>
<keyword evidence="5 7" id="KW-0472">Membrane</keyword>
<keyword evidence="4" id="KW-0496">Mitochondrion</keyword>
<evidence type="ECO:0000256" key="3">
    <source>
        <dbReference type="ARBA" id="ARBA00022989"/>
    </source>
</evidence>
<feature type="transmembrane region" description="Helical" evidence="7">
    <location>
        <begin position="142"/>
        <end position="162"/>
    </location>
</feature>
<feature type="transmembrane region" description="Helical" evidence="7">
    <location>
        <begin position="55"/>
        <end position="75"/>
    </location>
</feature>
<comment type="subcellular location">
    <subcellularLocation>
        <location evidence="1">Mitochondrion membrane</location>
        <topology evidence="1">Multi-pass membrane protein</topology>
    </subcellularLocation>
</comment>
<feature type="compositionally biased region" description="Polar residues" evidence="6">
    <location>
        <begin position="254"/>
        <end position="279"/>
    </location>
</feature>
<dbReference type="AlphaFoldDB" id="A0A182FJX3"/>
<feature type="region of interest" description="Disordered" evidence="6">
    <location>
        <begin position="237"/>
        <end position="288"/>
    </location>
</feature>
<dbReference type="PANTHER" id="PTHR16296">
    <property type="entry name" value="UNCHARACTERIZED HYPOTHALAMUS PROTEIN HT007"/>
    <property type="match status" value="1"/>
</dbReference>